<dbReference type="PANTHER" id="PTHR12219">
    <property type="entry name" value="NADH-UBIQUINONE OXIDOREDUCTASE"/>
    <property type="match status" value="1"/>
</dbReference>
<evidence type="ECO:0000256" key="12">
    <source>
        <dbReference type="SAM" id="Phobius"/>
    </source>
</evidence>
<keyword evidence="6 11" id="KW-0999">Mitochondrion inner membrane</keyword>
<dbReference type="InterPro" id="IPR006885">
    <property type="entry name" value="NADH_UbQ_FeS_4_mit-like"/>
</dbReference>
<organism evidence="13 14">
    <name type="scientific">Leptotrombidium deliense</name>
    <dbReference type="NCBI Taxonomy" id="299467"/>
    <lineage>
        <taxon>Eukaryota</taxon>
        <taxon>Metazoa</taxon>
        <taxon>Ecdysozoa</taxon>
        <taxon>Arthropoda</taxon>
        <taxon>Chelicerata</taxon>
        <taxon>Arachnida</taxon>
        <taxon>Acari</taxon>
        <taxon>Acariformes</taxon>
        <taxon>Trombidiformes</taxon>
        <taxon>Prostigmata</taxon>
        <taxon>Anystina</taxon>
        <taxon>Parasitengona</taxon>
        <taxon>Trombiculoidea</taxon>
        <taxon>Trombiculidae</taxon>
        <taxon>Leptotrombidium</taxon>
    </lineage>
</organism>
<dbReference type="VEuPathDB" id="VectorBase:LDEU008813"/>
<keyword evidence="12" id="KW-0812">Transmembrane</keyword>
<dbReference type="PANTHER" id="PTHR12219:SF8">
    <property type="entry name" value="NADH DEHYDROGENASE [UBIQUINONE] IRON-SULFUR PROTEIN 4, MITOCHONDRIAL"/>
    <property type="match status" value="1"/>
</dbReference>
<sequence length="231" mass="26736">SNEARIGVIIAGVFLIRSLFLENGKSVVWMQFSFQVCFCLIFELMCIFCRRCLSQSSVLFKESKDVTIVPQPVQTASVPGLLKNKHESVIEKAAHDRKVMLRNTIIDVPEPLDVSVISEIPEEHITTRRVRIFKPSKNAMQSGTYNVQSWMIEFENRERWENQLIGWGSSGDPLSNIDGWLRFTTKEDAIKFCEKNQWHYFIDEPEVTKRPIKKSYAANFSWNKRTRVGSK</sequence>
<evidence type="ECO:0000256" key="8">
    <source>
        <dbReference type="ARBA" id="ARBA00022982"/>
    </source>
</evidence>
<evidence type="ECO:0000256" key="5">
    <source>
        <dbReference type="ARBA" id="ARBA00022660"/>
    </source>
</evidence>
<evidence type="ECO:0000256" key="9">
    <source>
        <dbReference type="ARBA" id="ARBA00023128"/>
    </source>
</evidence>
<dbReference type="GO" id="GO:0022900">
    <property type="term" value="P:electron transport chain"/>
    <property type="evidence" value="ECO:0007669"/>
    <property type="project" value="InterPro"/>
</dbReference>
<keyword evidence="7 11" id="KW-0809">Transit peptide</keyword>
<evidence type="ECO:0000256" key="11">
    <source>
        <dbReference type="RuleBase" id="RU367010"/>
    </source>
</evidence>
<keyword evidence="8 11" id="KW-0249">Electron transport</keyword>
<keyword evidence="9 11" id="KW-0496">Mitochondrion</keyword>
<proteinExistence type="inferred from homology"/>
<reference evidence="13 14" key="1">
    <citation type="journal article" date="2018" name="Gigascience">
        <title>Genomes of trombidid mites reveal novel predicted allergens and laterally-transferred genes associated with secondary metabolism.</title>
        <authorList>
            <person name="Dong X."/>
            <person name="Chaisiri K."/>
            <person name="Xia D."/>
            <person name="Armstrong S.D."/>
            <person name="Fang Y."/>
            <person name="Donnelly M.J."/>
            <person name="Kadowaki T."/>
            <person name="McGarry J.W."/>
            <person name="Darby A.C."/>
            <person name="Makepeace B.L."/>
        </authorList>
    </citation>
    <scope>NUCLEOTIDE SEQUENCE [LARGE SCALE GENOMIC DNA]</scope>
    <source>
        <strain evidence="13">UoL-UT</strain>
    </source>
</reference>
<dbReference type="OrthoDB" id="3089at2759"/>
<comment type="subcellular location">
    <subcellularLocation>
        <location evidence="11">Mitochondrion inner membrane</location>
        <topology evidence="11">Peripheral membrane protein</topology>
        <orientation evidence="11">Matrix side</orientation>
    </subcellularLocation>
</comment>
<evidence type="ECO:0000256" key="6">
    <source>
        <dbReference type="ARBA" id="ARBA00022792"/>
    </source>
</evidence>
<dbReference type="FunFam" id="3.30.160.190:FF:000001">
    <property type="entry name" value="NADH-ubiquinone oxidoreductase 21 kDa subunit mitochondrial"/>
    <property type="match status" value="1"/>
</dbReference>
<feature type="non-terminal residue" evidence="13">
    <location>
        <position position="1"/>
    </location>
</feature>
<name>A0A443S6Q1_9ACAR</name>
<comment type="caution">
    <text evidence="13">The sequence shown here is derived from an EMBL/GenBank/DDBJ whole genome shotgun (WGS) entry which is preliminary data.</text>
</comment>
<dbReference type="InterPro" id="IPR038532">
    <property type="entry name" value="NDUFS4-like_sf"/>
</dbReference>
<keyword evidence="13" id="KW-0830">Ubiquinone</keyword>
<dbReference type="Gene3D" id="3.30.160.190">
    <property type="entry name" value="atu1810 like domain"/>
    <property type="match status" value="1"/>
</dbReference>
<keyword evidence="10 11" id="KW-0472">Membrane</keyword>
<evidence type="ECO:0000256" key="4">
    <source>
        <dbReference type="ARBA" id="ARBA00022448"/>
    </source>
</evidence>
<dbReference type="GO" id="GO:0005743">
    <property type="term" value="C:mitochondrial inner membrane"/>
    <property type="evidence" value="ECO:0007669"/>
    <property type="project" value="UniProtKB-SubCell"/>
</dbReference>
<feature type="transmembrane region" description="Helical" evidence="12">
    <location>
        <begin position="28"/>
        <end position="49"/>
    </location>
</feature>
<accession>A0A443S6Q1</accession>
<keyword evidence="14" id="KW-1185">Reference proteome</keyword>
<dbReference type="AlphaFoldDB" id="A0A443S6Q1"/>
<comment type="similarity">
    <text evidence="2 11">Belongs to the complex I NDUFS4 subunit family.</text>
</comment>
<evidence type="ECO:0000313" key="13">
    <source>
        <dbReference type="EMBL" id="RWS23228.1"/>
    </source>
</evidence>
<keyword evidence="5 11" id="KW-0679">Respiratory chain</keyword>
<evidence type="ECO:0000313" key="14">
    <source>
        <dbReference type="Proteomes" id="UP000288716"/>
    </source>
</evidence>
<protein>
    <recommendedName>
        <fullName evidence="3 11">NADH dehydrogenase [ubiquinone] iron-sulfur protein 4, mitochondrial</fullName>
    </recommendedName>
</protein>
<keyword evidence="4 11" id="KW-0813">Transport</keyword>
<dbReference type="Proteomes" id="UP000288716">
    <property type="component" value="Unassembled WGS sequence"/>
</dbReference>
<evidence type="ECO:0000256" key="1">
    <source>
        <dbReference type="ARBA" id="ARBA00003195"/>
    </source>
</evidence>
<gene>
    <name evidence="13" type="ORF">B4U80_04353</name>
</gene>
<dbReference type="EMBL" id="NCKV01006871">
    <property type="protein sequence ID" value="RWS23228.1"/>
    <property type="molecule type" value="Genomic_DNA"/>
</dbReference>
<keyword evidence="12" id="KW-1133">Transmembrane helix</keyword>
<evidence type="ECO:0000256" key="10">
    <source>
        <dbReference type="ARBA" id="ARBA00023136"/>
    </source>
</evidence>
<dbReference type="STRING" id="299467.A0A443S6Q1"/>
<evidence type="ECO:0000256" key="3">
    <source>
        <dbReference type="ARBA" id="ARBA00015796"/>
    </source>
</evidence>
<evidence type="ECO:0000256" key="2">
    <source>
        <dbReference type="ARBA" id="ARBA00005882"/>
    </source>
</evidence>
<evidence type="ECO:0000256" key="7">
    <source>
        <dbReference type="ARBA" id="ARBA00022946"/>
    </source>
</evidence>
<dbReference type="Pfam" id="PF04800">
    <property type="entry name" value="NDUS4"/>
    <property type="match status" value="1"/>
</dbReference>
<comment type="function">
    <text evidence="1 11">Accessory subunit of the mitochondrial membrane respiratory chain NADH dehydrogenase (Complex I), that is believed not to be involved in catalysis. Complex I functions in the transfer of electrons from NADH to the respiratory chain. The immediate electron acceptor for the enzyme is believed to be ubiquinone.</text>
</comment>